<keyword evidence="1" id="KW-0812">Transmembrane</keyword>
<keyword evidence="1" id="KW-1133">Transmembrane helix</keyword>
<dbReference type="Proteomes" id="UP000035199">
    <property type="component" value="Chromosome"/>
</dbReference>
<evidence type="ECO:0000256" key="1">
    <source>
        <dbReference type="SAM" id="Phobius"/>
    </source>
</evidence>
<organism evidence="2 3">
    <name type="scientific">Corynebacterium mustelae</name>
    <dbReference type="NCBI Taxonomy" id="571915"/>
    <lineage>
        <taxon>Bacteria</taxon>
        <taxon>Bacillati</taxon>
        <taxon>Actinomycetota</taxon>
        <taxon>Actinomycetes</taxon>
        <taxon>Mycobacteriales</taxon>
        <taxon>Corynebacteriaceae</taxon>
        <taxon>Corynebacterium</taxon>
    </lineage>
</organism>
<feature type="transmembrane region" description="Helical" evidence="1">
    <location>
        <begin position="93"/>
        <end position="115"/>
    </location>
</feature>
<accession>A0A0G3H2G6</accession>
<dbReference type="AlphaFoldDB" id="A0A0G3H2G6"/>
<gene>
    <name evidence="2" type="ORF">CMUST_13255</name>
</gene>
<dbReference type="KEGG" id="cmv:CMUST_13255"/>
<dbReference type="EMBL" id="CP011542">
    <property type="protein sequence ID" value="AKK06945.1"/>
    <property type="molecule type" value="Genomic_DNA"/>
</dbReference>
<reference evidence="2 3" key="1">
    <citation type="journal article" date="2015" name="Genome Announc.">
        <title>Complete Genome Sequence of the Type Strain Corynebacterium mustelae DSM 45274, Isolated from Various Tissues of a Male Ferret with Lethal Sepsis.</title>
        <authorList>
            <person name="Ruckert C."/>
            <person name="Eimer J."/>
            <person name="Winkler A."/>
            <person name="Tauch A."/>
        </authorList>
    </citation>
    <scope>NUCLEOTIDE SEQUENCE [LARGE SCALE GENOMIC DNA]</scope>
    <source>
        <strain evidence="2 3">DSM 45274</strain>
    </source>
</reference>
<dbReference type="PATRIC" id="fig|571915.4.peg.2843"/>
<keyword evidence="1" id="KW-0472">Membrane</keyword>
<dbReference type="RefSeq" id="WP_047262878.1">
    <property type="nucleotide sequence ID" value="NZ_CP011542.1"/>
</dbReference>
<evidence type="ECO:0000313" key="2">
    <source>
        <dbReference type="EMBL" id="AKK06945.1"/>
    </source>
</evidence>
<protein>
    <submittedName>
        <fullName evidence="2">Uncharacterized protein</fullName>
    </submittedName>
</protein>
<evidence type="ECO:0000313" key="3">
    <source>
        <dbReference type="Proteomes" id="UP000035199"/>
    </source>
</evidence>
<reference evidence="3" key="2">
    <citation type="submission" date="2015-05" db="EMBL/GenBank/DDBJ databases">
        <title>Complete genome sequence of Corynebacterium mustelae DSM 45274, isolated from various tissues of a male ferret with lethal sepsis.</title>
        <authorList>
            <person name="Ruckert C."/>
            <person name="Albersmeier A."/>
            <person name="Winkler A."/>
            <person name="Tauch A."/>
        </authorList>
    </citation>
    <scope>NUCLEOTIDE SEQUENCE [LARGE SCALE GENOMIC DNA]</scope>
    <source>
        <strain evidence="3">DSM 45274</strain>
    </source>
</reference>
<keyword evidence="3" id="KW-1185">Reference proteome</keyword>
<proteinExistence type="predicted"/>
<sequence length="126" mass="13342">MKRVALIVAIGSALMTVGGAVSPISAVAEPMNSVVNPTTVPPVYLETEAHVLSGYERTHAVNPIREGEKPLEVPTGWAAVRTLDKGAWMVHSISLSIIVLGIVLALRVATVNGVIGQRGRRKVKNN</sequence>
<name>A0A0G3H2G6_9CORY</name>